<reference evidence="1" key="1">
    <citation type="submission" date="2022-11" db="EMBL/GenBank/DDBJ databases">
        <title>Dyadobacter pollutisoli sp. nov., isolated from plastic dumped soil.</title>
        <authorList>
            <person name="Kim J.M."/>
            <person name="Kim K.R."/>
            <person name="Lee J.K."/>
            <person name="Hao L."/>
            <person name="Jeon C.O."/>
        </authorList>
    </citation>
    <scope>NUCLEOTIDE SEQUENCE</scope>
    <source>
        <strain evidence="1">U1</strain>
    </source>
</reference>
<dbReference type="KEGG" id="dpf:ON006_22725"/>
<dbReference type="RefSeq" id="WP_244822324.1">
    <property type="nucleotide sequence ID" value="NZ_CP112998.1"/>
</dbReference>
<gene>
    <name evidence="1" type="ORF">ON006_22725</name>
</gene>
<organism evidence="1 2">
    <name type="scientific">Dyadobacter pollutisoli</name>
    <dbReference type="NCBI Taxonomy" id="2910158"/>
    <lineage>
        <taxon>Bacteria</taxon>
        <taxon>Pseudomonadati</taxon>
        <taxon>Bacteroidota</taxon>
        <taxon>Cytophagia</taxon>
        <taxon>Cytophagales</taxon>
        <taxon>Spirosomataceae</taxon>
        <taxon>Dyadobacter</taxon>
    </lineage>
</organism>
<protein>
    <submittedName>
        <fullName evidence="1">Uncharacterized protein</fullName>
    </submittedName>
</protein>
<dbReference type="EMBL" id="CP112998">
    <property type="protein sequence ID" value="WAC10549.1"/>
    <property type="molecule type" value="Genomic_DNA"/>
</dbReference>
<proteinExistence type="predicted"/>
<keyword evidence="2" id="KW-1185">Reference proteome</keyword>
<sequence>METQKRQREGIEIVNNMPDLSNDPFVLTKKQRAIDFLKAHPIPEELFQKVEES</sequence>
<dbReference type="AlphaFoldDB" id="A0A9E8N645"/>
<accession>A0A9E8N645</accession>
<evidence type="ECO:0000313" key="1">
    <source>
        <dbReference type="EMBL" id="WAC10549.1"/>
    </source>
</evidence>
<evidence type="ECO:0000313" key="2">
    <source>
        <dbReference type="Proteomes" id="UP001164653"/>
    </source>
</evidence>
<name>A0A9E8N645_9BACT</name>
<dbReference type="Proteomes" id="UP001164653">
    <property type="component" value="Chromosome"/>
</dbReference>